<gene>
    <name evidence="2" type="ORF">DFR50_1339</name>
</gene>
<evidence type="ECO:0000313" key="2">
    <source>
        <dbReference type="EMBL" id="RBP05744.1"/>
    </source>
</evidence>
<evidence type="ECO:0000313" key="3">
    <source>
        <dbReference type="Proteomes" id="UP000253529"/>
    </source>
</evidence>
<dbReference type="InterPro" id="IPR050312">
    <property type="entry name" value="IolE/XylAMocC-like"/>
</dbReference>
<name>A0A366ETU3_9HYPH</name>
<dbReference type="Gene3D" id="3.20.20.150">
    <property type="entry name" value="Divalent-metal-dependent TIM barrel enzymes"/>
    <property type="match status" value="1"/>
</dbReference>
<sequence length="304" mass="34826">MRIALDPYMHRHLSLEELPRKVAELGYEWIELSPRDDFLAWWVHPRVYPERMASFKKALEDHGVKIASLLPMYRWASPHEDERQTAVRYWKKAIEIAVEMGVDTMNSEFGRGPSPDRGHSANCCGGQFTHETSEAAWWRSMEELVPVFEKEGIQLNIEPHPEDWCETLHPAVDMIRSLGSKAVKFLYCAPHTFYFGNDIPQMMKDAGDLIAHVHIADTYNHKASSGLRYICNPPGAKVTIHQHLDIGQGEVNWDQFFSSLAATGFDGVMTACVFAWEERADASGRYMRETMQGYVDRYWTKASA</sequence>
<organism evidence="2 3">
    <name type="scientific">Roseiarcus fermentans</name>
    <dbReference type="NCBI Taxonomy" id="1473586"/>
    <lineage>
        <taxon>Bacteria</taxon>
        <taxon>Pseudomonadati</taxon>
        <taxon>Pseudomonadota</taxon>
        <taxon>Alphaproteobacteria</taxon>
        <taxon>Hyphomicrobiales</taxon>
        <taxon>Roseiarcaceae</taxon>
        <taxon>Roseiarcus</taxon>
    </lineage>
</organism>
<dbReference type="PANTHER" id="PTHR12110:SF21">
    <property type="entry name" value="XYLOSE ISOMERASE-LIKE TIM BARREL DOMAIN-CONTAINING PROTEIN"/>
    <property type="match status" value="1"/>
</dbReference>
<dbReference type="Proteomes" id="UP000253529">
    <property type="component" value="Unassembled WGS sequence"/>
</dbReference>
<proteinExistence type="predicted"/>
<dbReference type="InterPro" id="IPR013022">
    <property type="entry name" value="Xyl_isomerase-like_TIM-brl"/>
</dbReference>
<accession>A0A366ETU3</accession>
<evidence type="ECO:0000259" key="1">
    <source>
        <dbReference type="Pfam" id="PF01261"/>
    </source>
</evidence>
<dbReference type="AlphaFoldDB" id="A0A366ETU3"/>
<dbReference type="SUPFAM" id="SSF51658">
    <property type="entry name" value="Xylose isomerase-like"/>
    <property type="match status" value="1"/>
</dbReference>
<dbReference type="Pfam" id="PF01261">
    <property type="entry name" value="AP_endonuc_2"/>
    <property type="match status" value="1"/>
</dbReference>
<dbReference type="RefSeq" id="WP_113891740.1">
    <property type="nucleotide sequence ID" value="NZ_QNRK01000033.1"/>
</dbReference>
<protein>
    <submittedName>
        <fullName evidence="2">Myo-inositol catabolism protein IolH</fullName>
    </submittedName>
</protein>
<dbReference type="InterPro" id="IPR036237">
    <property type="entry name" value="Xyl_isomerase-like_sf"/>
</dbReference>
<dbReference type="OrthoDB" id="3280201at2"/>
<comment type="caution">
    <text evidence="2">The sequence shown here is derived from an EMBL/GenBank/DDBJ whole genome shotgun (WGS) entry which is preliminary data.</text>
</comment>
<reference evidence="2 3" key="1">
    <citation type="submission" date="2018-06" db="EMBL/GenBank/DDBJ databases">
        <title>Genomic Encyclopedia of Type Strains, Phase IV (KMG-IV): sequencing the most valuable type-strain genomes for metagenomic binning, comparative biology and taxonomic classification.</title>
        <authorList>
            <person name="Goeker M."/>
        </authorList>
    </citation>
    <scope>NUCLEOTIDE SEQUENCE [LARGE SCALE GENOMIC DNA]</scope>
    <source>
        <strain evidence="2 3">DSM 24875</strain>
    </source>
</reference>
<keyword evidence="3" id="KW-1185">Reference proteome</keyword>
<dbReference type="PANTHER" id="PTHR12110">
    <property type="entry name" value="HYDROXYPYRUVATE ISOMERASE"/>
    <property type="match status" value="1"/>
</dbReference>
<dbReference type="EMBL" id="QNRK01000033">
    <property type="protein sequence ID" value="RBP05744.1"/>
    <property type="molecule type" value="Genomic_DNA"/>
</dbReference>
<feature type="domain" description="Xylose isomerase-like TIM barrel" evidence="1">
    <location>
        <begin position="20"/>
        <end position="289"/>
    </location>
</feature>